<keyword evidence="1" id="KW-1133">Transmembrane helix</keyword>
<dbReference type="Proteomes" id="UP000000271">
    <property type="component" value="Chromosome"/>
</dbReference>
<organism evidence="2 3">
    <name type="scientific">Bacillus selenitireducens (strain ATCC 700615 / DSM 15326 / MLS10)</name>
    <dbReference type="NCBI Taxonomy" id="439292"/>
    <lineage>
        <taxon>Bacteria</taxon>
        <taxon>Bacillati</taxon>
        <taxon>Bacillota</taxon>
        <taxon>Bacilli</taxon>
        <taxon>Bacillales</taxon>
        <taxon>Bacillaceae</taxon>
        <taxon>Salisediminibacterium</taxon>
    </lineage>
</organism>
<reference evidence="2" key="1">
    <citation type="submission" date="2009-10" db="EMBL/GenBank/DDBJ databases">
        <title>Complete sequence of Bacillus selenitireducens MLS10.</title>
        <authorList>
            <consortium name="US DOE Joint Genome Institute"/>
            <person name="Lucas S."/>
            <person name="Copeland A."/>
            <person name="Lapidus A."/>
            <person name="Glavina del Rio T."/>
            <person name="Dalin E."/>
            <person name="Tice H."/>
            <person name="Bruce D."/>
            <person name="Goodwin L."/>
            <person name="Pitluck S."/>
            <person name="Sims D."/>
            <person name="Brettin T."/>
            <person name="Detter J.C."/>
            <person name="Han C."/>
            <person name="Larimer F."/>
            <person name="Land M."/>
            <person name="Hauser L."/>
            <person name="Kyrpides N."/>
            <person name="Ovchinnikova G."/>
            <person name="Stolz J."/>
        </authorList>
    </citation>
    <scope>NUCLEOTIDE SEQUENCE [LARGE SCALE GENOMIC DNA]</scope>
    <source>
        <strain evidence="2">MLS10</strain>
    </source>
</reference>
<keyword evidence="3" id="KW-1185">Reference proteome</keyword>
<dbReference type="HOGENOM" id="CLU_1500643_0_0_9"/>
<feature type="transmembrane region" description="Helical" evidence="1">
    <location>
        <begin position="12"/>
        <end position="29"/>
    </location>
</feature>
<dbReference type="RefSeq" id="WP_013174130.1">
    <property type="nucleotide sequence ID" value="NC_014219.1"/>
</dbReference>
<feature type="transmembrane region" description="Helical" evidence="1">
    <location>
        <begin position="35"/>
        <end position="54"/>
    </location>
</feature>
<evidence type="ECO:0000313" key="2">
    <source>
        <dbReference type="EMBL" id="ADI00726.1"/>
    </source>
</evidence>
<keyword evidence="1" id="KW-0812">Transmembrane</keyword>
<dbReference type="AlphaFoldDB" id="D6Y1D9"/>
<protein>
    <submittedName>
        <fullName evidence="2">Uncharacterized protein</fullName>
    </submittedName>
</protein>
<evidence type="ECO:0000256" key="1">
    <source>
        <dbReference type="SAM" id="Phobius"/>
    </source>
</evidence>
<proteinExistence type="predicted"/>
<keyword evidence="1" id="KW-0472">Membrane</keyword>
<accession>D6Y1D9</accession>
<evidence type="ECO:0000313" key="3">
    <source>
        <dbReference type="Proteomes" id="UP000000271"/>
    </source>
</evidence>
<dbReference type="EMBL" id="CP001791">
    <property type="protein sequence ID" value="ADI00726.1"/>
    <property type="molecule type" value="Genomic_DNA"/>
</dbReference>
<sequence length="179" mass="20533">MIQQDHPFGGRYRRYALAILILILFVPLVTWSVSVAISVSSIALGLLLTFGYDAGARMMAIRKTVNLVKEEPILMMHGVKVASGTKGHMVLTKNFLLFVPVWKRIKFVTENERVVRHEIDGRQLDLTVKLPKKHRSFHYYVSQPQEMQAMLNDVVGPSLPYKYDKRANLSDHVDQEELR</sequence>
<gene>
    <name evidence="2" type="ordered locus">Bsel_3244</name>
</gene>
<dbReference type="KEGG" id="bse:Bsel_3244"/>
<dbReference type="OrthoDB" id="2967686at2"/>
<name>D6Y1D9_BACIE</name>